<reference evidence="1" key="1">
    <citation type="submission" date="2019-06" db="EMBL/GenBank/DDBJ databases">
        <authorList>
            <person name="Le Quere A."/>
            <person name="Colella S."/>
        </authorList>
    </citation>
    <scope>NUCLEOTIDE SEQUENCE</scope>
    <source>
        <strain evidence="1">EmedicaeMD41</strain>
    </source>
</reference>
<accession>A0A508X3L9</accession>
<organism evidence="1">
    <name type="scientific">Sinorhizobium medicae</name>
    <dbReference type="NCBI Taxonomy" id="110321"/>
    <lineage>
        <taxon>Bacteria</taxon>
        <taxon>Pseudomonadati</taxon>
        <taxon>Pseudomonadota</taxon>
        <taxon>Alphaproteobacteria</taxon>
        <taxon>Hyphomicrobiales</taxon>
        <taxon>Rhizobiaceae</taxon>
        <taxon>Sinorhizobium/Ensifer group</taxon>
        <taxon>Sinorhizobium</taxon>
    </lineage>
</organism>
<dbReference type="EMBL" id="CABFNB010000118">
    <property type="protein sequence ID" value="VTZ63521.1"/>
    <property type="molecule type" value="Genomic_DNA"/>
</dbReference>
<name>A0A508X3L9_9HYPH</name>
<evidence type="ECO:0000313" key="1">
    <source>
        <dbReference type="EMBL" id="VTZ63521.1"/>
    </source>
</evidence>
<dbReference type="Proteomes" id="UP000507954">
    <property type="component" value="Unassembled WGS sequence"/>
</dbReference>
<protein>
    <submittedName>
        <fullName evidence="1">Uncharacterized protein</fullName>
    </submittedName>
</protein>
<gene>
    <name evidence="1" type="ORF">EMEDMD4_500077</name>
</gene>
<dbReference type="AlphaFoldDB" id="A0A508X3L9"/>
<proteinExistence type="predicted"/>
<sequence length="30" mass="3613">MDVIDCTIPDKWIFHAAVAWRERRSNTLMH</sequence>